<protein>
    <recommendedName>
        <fullName evidence="2">Dinitrogenase iron-molybdenum cofactor biosynthesis domain-containing protein</fullName>
    </recommendedName>
</protein>
<organism evidence="3 4">
    <name type="scientific">Amphritea pacifica</name>
    <dbReference type="NCBI Taxonomy" id="2811233"/>
    <lineage>
        <taxon>Bacteria</taxon>
        <taxon>Pseudomonadati</taxon>
        <taxon>Pseudomonadota</taxon>
        <taxon>Gammaproteobacteria</taxon>
        <taxon>Oceanospirillales</taxon>
        <taxon>Oceanospirillaceae</taxon>
        <taxon>Amphritea</taxon>
    </lineage>
</organism>
<dbReference type="InterPro" id="IPR036105">
    <property type="entry name" value="DiNase_FeMo-co_biosyn_sf"/>
</dbReference>
<dbReference type="EMBL" id="JAFFZP010000009">
    <property type="protein sequence ID" value="MBN0987333.1"/>
    <property type="molecule type" value="Genomic_DNA"/>
</dbReference>
<name>A0ABS2W6J6_9GAMM</name>
<dbReference type="CDD" id="cd00562">
    <property type="entry name" value="NifX_NifB"/>
    <property type="match status" value="1"/>
</dbReference>
<sequence>MKIAVASRDGITVAGHIGKCKSWIIFQSDAIHQIKLVEMITLPRELVFHYYKDDMPHPLADCDVVIGASAGDNFVNKMALRGINAVLTAETDPEKAVADYLNKQITPPKPRPIGGLVCKVRDALSSHN</sequence>
<evidence type="ECO:0000313" key="4">
    <source>
        <dbReference type="Proteomes" id="UP000760472"/>
    </source>
</evidence>
<comment type="caution">
    <text evidence="3">The sequence shown here is derived from an EMBL/GenBank/DDBJ whole genome shotgun (WGS) entry which is preliminary data.</text>
</comment>
<gene>
    <name evidence="3" type="ORF">JW498_08180</name>
</gene>
<evidence type="ECO:0000313" key="3">
    <source>
        <dbReference type="EMBL" id="MBN0987333.1"/>
    </source>
</evidence>
<feature type="domain" description="Dinitrogenase iron-molybdenum cofactor biosynthesis" evidence="2">
    <location>
        <begin position="10"/>
        <end position="101"/>
    </location>
</feature>
<evidence type="ECO:0000256" key="1">
    <source>
        <dbReference type="ARBA" id="ARBA00023231"/>
    </source>
</evidence>
<dbReference type="RefSeq" id="WP_205213349.1">
    <property type="nucleotide sequence ID" value="NZ_JAFFZP010000009.1"/>
</dbReference>
<evidence type="ECO:0000259" key="2">
    <source>
        <dbReference type="Pfam" id="PF02579"/>
    </source>
</evidence>
<reference evidence="3 4" key="1">
    <citation type="submission" date="2021-02" db="EMBL/GenBank/DDBJ databases">
        <title>A novel species of genus Amphritea isolated from a fishpond in China.</title>
        <authorList>
            <person name="Lu H."/>
        </authorList>
    </citation>
    <scope>NUCLEOTIDE SEQUENCE [LARGE SCALE GENOMIC DNA]</scope>
    <source>
        <strain evidence="3 4">RP18W</strain>
    </source>
</reference>
<dbReference type="SUPFAM" id="SSF53146">
    <property type="entry name" value="Nitrogenase accessory factor-like"/>
    <property type="match status" value="1"/>
</dbReference>
<dbReference type="Proteomes" id="UP000760472">
    <property type="component" value="Unassembled WGS sequence"/>
</dbReference>
<proteinExistence type="predicted"/>
<keyword evidence="4" id="KW-1185">Reference proteome</keyword>
<dbReference type="Pfam" id="PF02579">
    <property type="entry name" value="Nitro_FeMo-Co"/>
    <property type="match status" value="1"/>
</dbReference>
<dbReference type="Gene3D" id="3.30.420.130">
    <property type="entry name" value="Dinitrogenase iron-molybdenum cofactor biosynthesis domain"/>
    <property type="match status" value="1"/>
</dbReference>
<accession>A0ABS2W6J6</accession>
<dbReference type="InterPro" id="IPR003731">
    <property type="entry name" value="Di-Nase_FeMo-co_biosynth"/>
</dbReference>
<keyword evidence="1" id="KW-0535">Nitrogen fixation</keyword>